<accession>A0A2H0BTN3</accession>
<reference evidence="2 3" key="1">
    <citation type="submission" date="2017-09" db="EMBL/GenBank/DDBJ databases">
        <title>Depth-based differentiation of microbial function through sediment-hosted aquifers and enrichment of novel symbionts in the deep terrestrial subsurface.</title>
        <authorList>
            <person name="Probst A.J."/>
            <person name="Ladd B."/>
            <person name="Jarett J.K."/>
            <person name="Geller-Mcgrath D.E."/>
            <person name="Sieber C.M."/>
            <person name="Emerson J.B."/>
            <person name="Anantharaman K."/>
            <person name="Thomas B.C."/>
            <person name="Malmstrom R."/>
            <person name="Stieglmeier M."/>
            <person name="Klingl A."/>
            <person name="Woyke T."/>
            <person name="Ryan C.M."/>
            <person name="Banfield J.F."/>
        </authorList>
    </citation>
    <scope>NUCLEOTIDE SEQUENCE [LARGE SCALE GENOMIC DNA]</scope>
    <source>
        <strain evidence="2">CG22_combo_CG10-13_8_21_14_all_38_20</strain>
    </source>
</reference>
<organism evidence="2 3">
    <name type="scientific">Candidatus Roizmanbacteria bacterium CG22_combo_CG10-13_8_21_14_all_38_20</name>
    <dbReference type="NCBI Taxonomy" id="1974862"/>
    <lineage>
        <taxon>Bacteria</taxon>
        <taxon>Candidatus Roizmaniibacteriota</taxon>
    </lineage>
</organism>
<dbReference type="PROSITE" id="PS50164">
    <property type="entry name" value="GIY_YIG"/>
    <property type="match status" value="1"/>
</dbReference>
<evidence type="ECO:0000313" key="3">
    <source>
        <dbReference type="Proteomes" id="UP000231246"/>
    </source>
</evidence>
<dbReference type="AlphaFoldDB" id="A0A2H0BTN3"/>
<comment type="caution">
    <text evidence="2">The sequence shown here is derived from an EMBL/GenBank/DDBJ whole genome shotgun (WGS) entry which is preliminary data.</text>
</comment>
<protein>
    <recommendedName>
        <fullName evidence="1">GIY-YIG domain-containing protein</fullName>
    </recommendedName>
</protein>
<dbReference type="InterPro" id="IPR035901">
    <property type="entry name" value="GIY-YIG_endonuc_sf"/>
</dbReference>
<sequence>MLYYVYILRSDSNKLYIGQTNNLIRREKE</sequence>
<feature type="domain" description="GIY-YIG" evidence="1">
    <location>
        <begin position="1"/>
        <end position="29"/>
    </location>
</feature>
<name>A0A2H0BTN3_9BACT</name>
<proteinExistence type="predicted"/>
<dbReference type="EMBL" id="PCTA01000035">
    <property type="protein sequence ID" value="PIP61045.1"/>
    <property type="molecule type" value="Genomic_DNA"/>
</dbReference>
<dbReference type="Pfam" id="PF01541">
    <property type="entry name" value="GIY-YIG"/>
    <property type="match status" value="1"/>
</dbReference>
<dbReference type="SUPFAM" id="SSF82771">
    <property type="entry name" value="GIY-YIG endonuclease"/>
    <property type="match status" value="1"/>
</dbReference>
<dbReference type="Gene3D" id="3.40.1440.10">
    <property type="entry name" value="GIY-YIG endonuclease"/>
    <property type="match status" value="1"/>
</dbReference>
<evidence type="ECO:0000313" key="2">
    <source>
        <dbReference type="EMBL" id="PIP61045.1"/>
    </source>
</evidence>
<gene>
    <name evidence="2" type="ORF">COW99_06005</name>
</gene>
<evidence type="ECO:0000259" key="1">
    <source>
        <dbReference type="PROSITE" id="PS50164"/>
    </source>
</evidence>
<dbReference type="Proteomes" id="UP000231246">
    <property type="component" value="Unassembled WGS sequence"/>
</dbReference>
<dbReference type="InterPro" id="IPR000305">
    <property type="entry name" value="GIY-YIG_endonuc"/>
</dbReference>